<protein>
    <submittedName>
        <fullName evidence="8">Uncharacterized protein</fullName>
    </submittedName>
</protein>
<dbReference type="InterPro" id="IPR002067">
    <property type="entry name" value="MCP"/>
</dbReference>
<evidence type="ECO:0000256" key="5">
    <source>
        <dbReference type="ARBA" id="ARBA00023136"/>
    </source>
</evidence>
<dbReference type="PANTHER" id="PTHR24089">
    <property type="entry name" value="SOLUTE CARRIER FAMILY 25"/>
    <property type="match status" value="1"/>
</dbReference>
<feature type="repeat" description="Solcar" evidence="6">
    <location>
        <begin position="278"/>
        <end position="366"/>
    </location>
</feature>
<comment type="similarity">
    <text evidence="7">Belongs to the mitochondrial carrier (TC 2.A.29) family.</text>
</comment>
<accession>A0AAV9AJR8</accession>
<dbReference type="PROSITE" id="PS50920">
    <property type="entry name" value="SOLCAR"/>
    <property type="match status" value="3"/>
</dbReference>
<evidence type="ECO:0000256" key="6">
    <source>
        <dbReference type="PROSITE-ProRule" id="PRU00282"/>
    </source>
</evidence>
<proteinExistence type="inferred from homology"/>
<keyword evidence="4" id="KW-0677">Repeat</keyword>
<dbReference type="GO" id="GO:0015748">
    <property type="term" value="P:organophosphate ester transport"/>
    <property type="evidence" value="ECO:0007669"/>
    <property type="project" value="UniProtKB-ARBA"/>
</dbReference>
<sequence length="373" mass="40476">MAAIEGKRSNFFNFQDIGFQWSIQEDCPPPTGGLFASVGQMGVGGFGISNAPPLPTEKKIAYTDLYVKYVSAPELGRYAVSEAPKLLVEEEEEVMKPKREGFKIKIKVKNHSLRRLISGGIAGAVSRTCVAPLETIRTHLMVGSSGNSTAEVFQSIMKTDGWKGLFRGNLINVIRVAPSKAIELFAYDTVKKHLTPTLGESPTLPISPSLIAGACAGRDVYDNLLHAFLKIVQEEGPAELYRGLTPSLIGVIPYAATNYFTYDMLQKLYRKIFKKKDVDNVATLLIGSAAGAISSSATFPLEVARKHMQVGAVGGRQVYKNMLHALLSILEKEGIGGLYKGLGPSCMKLVPAAGISFMCYEACKKTLMDNEDD</sequence>
<name>A0AAV9AJR8_ACOGR</name>
<dbReference type="Proteomes" id="UP001179952">
    <property type="component" value="Unassembled WGS sequence"/>
</dbReference>
<dbReference type="SUPFAM" id="SSF103506">
    <property type="entry name" value="Mitochondrial carrier"/>
    <property type="match status" value="1"/>
</dbReference>
<keyword evidence="9" id="KW-1185">Reference proteome</keyword>
<keyword evidence="5 6" id="KW-0472">Membrane</keyword>
<keyword evidence="3 6" id="KW-0812">Transmembrane</keyword>
<dbReference type="Gene3D" id="1.50.40.10">
    <property type="entry name" value="Mitochondrial carrier domain"/>
    <property type="match status" value="2"/>
</dbReference>
<dbReference type="GO" id="GO:0015711">
    <property type="term" value="P:organic anion transport"/>
    <property type="evidence" value="ECO:0007669"/>
    <property type="project" value="UniProtKB-ARBA"/>
</dbReference>
<reference evidence="8" key="2">
    <citation type="submission" date="2023-06" db="EMBL/GenBank/DDBJ databases">
        <authorList>
            <person name="Ma L."/>
            <person name="Liu K.-W."/>
            <person name="Li Z."/>
            <person name="Hsiao Y.-Y."/>
            <person name="Qi Y."/>
            <person name="Fu T."/>
            <person name="Tang G."/>
            <person name="Zhang D."/>
            <person name="Sun W.-H."/>
            <person name="Liu D.-K."/>
            <person name="Li Y."/>
            <person name="Chen G.-Z."/>
            <person name="Liu X.-D."/>
            <person name="Liao X.-Y."/>
            <person name="Jiang Y.-T."/>
            <person name="Yu X."/>
            <person name="Hao Y."/>
            <person name="Huang J."/>
            <person name="Zhao X.-W."/>
            <person name="Ke S."/>
            <person name="Chen Y.-Y."/>
            <person name="Wu W.-L."/>
            <person name="Hsu J.-L."/>
            <person name="Lin Y.-F."/>
            <person name="Huang M.-D."/>
            <person name="Li C.-Y."/>
            <person name="Huang L."/>
            <person name="Wang Z.-W."/>
            <person name="Zhao X."/>
            <person name="Zhong W.-Y."/>
            <person name="Peng D.-H."/>
            <person name="Ahmad S."/>
            <person name="Lan S."/>
            <person name="Zhang J.-S."/>
            <person name="Tsai W.-C."/>
            <person name="Van De Peer Y."/>
            <person name="Liu Z.-J."/>
        </authorList>
    </citation>
    <scope>NUCLEOTIDE SEQUENCE</scope>
    <source>
        <strain evidence="8">SCP</strain>
        <tissue evidence="8">Leaves</tissue>
    </source>
</reference>
<evidence type="ECO:0000256" key="1">
    <source>
        <dbReference type="ARBA" id="ARBA00004141"/>
    </source>
</evidence>
<dbReference type="InterPro" id="IPR023395">
    <property type="entry name" value="MCP_dom_sf"/>
</dbReference>
<comment type="caution">
    <text evidence="8">The sequence shown here is derived from an EMBL/GenBank/DDBJ whole genome shotgun (WGS) entry which is preliminary data.</text>
</comment>
<feature type="repeat" description="Solcar" evidence="6">
    <location>
        <begin position="200"/>
        <end position="268"/>
    </location>
</feature>
<evidence type="ECO:0000256" key="4">
    <source>
        <dbReference type="ARBA" id="ARBA00022737"/>
    </source>
</evidence>
<reference evidence="8" key="1">
    <citation type="journal article" date="2023" name="Nat. Commun.">
        <title>Diploid and tetraploid genomes of Acorus and the evolution of monocots.</title>
        <authorList>
            <person name="Ma L."/>
            <person name="Liu K.W."/>
            <person name="Li Z."/>
            <person name="Hsiao Y.Y."/>
            <person name="Qi Y."/>
            <person name="Fu T."/>
            <person name="Tang G.D."/>
            <person name="Zhang D."/>
            <person name="Sun W.H."/>
            <person name="Liu D.K."/>
            <person name="Li Y."/>
            <person name="Chen G.Z."/>
            <person name="Liu X.D."/>
            <person name="Liao X.Y."/>
            <person name="Jiang Y.T."/>
            <person name="Yu X."/>
            <person name="Hao Y."/>
            <person name="Huang J."/>
            <person name="Zhao X.W."/>
            <person name="Ke S."/>
            <person name="Chen Y.Y."/>
            <person name="Wu W.L."/>
            <person name="Hsu J.L."/>
            <person name="Lin Y.F."/>
            <person name="Huang M.D."/>
            <person name="Li C.Y."/>
            <person name="Huang L."/>
            <person name="Wang Z.W."/>
            <person name="Zhao X."/>
            <person name="Zhong W.Y."/>
            <person name="Peng D.H."/>
            <person name="Ahmad S."/>
            <person name="Lan S."/>
            <person name="Zhang J.S."/>
            <person name="Tsai W.C."/>
            <person name="Van de Peer Y."/>
            <person name="Liu Z.J."/>
        </authorList>
    </citation>
    <scope>NUCLEOTIDE SEQUENCE</scope>
    <source>
        <strain evidence="8">SCP</strain>
    </source>
</reference>
<gene>
    <name evidence="8" type="ORF">QJS04_geneDACA022933</name>
</gene>
<comment type="subcellular location">
    <subcellularLocation>
        <location evidence="1">Membrane</location>
        <topology evidence="1">Multi-pass membrane protein</topology>
    </subcellularLocation>
</comment>
<organism evidence="8 9">
    <name type="scientific">Acorus gramineus</name>
    <name type="common">Dwarf sweet flag</name>
    <dbReference type="NCBI Taxonomy" id="55184"/>
    <lineage>
        <taxon>Eukaryota</taxon>
        <taxon>Viridiplantae</taxon>
        <taxon>Streptophyta</taxon>
        <taxon>Embryophyta</taxon>
        <taxon>Tracheophyta</taxon>
        <taxon>Spermatophyta</taxon>
        <taxon>Magnoliopsida</taxon>
        <taxon>Liliopsida</taxon>
        <taxon>Acoraceae</taxon>
        <taxon>Acorus</taxon>
    </lineage>
</organism>
<dbReference type="Pfam" id="PF00153">
    <property type="entry name" value="Mito_carr"/>
    <property type="match status" value="3"/>
</dbReference>
<dbReference type="InterPro" id="IPR018108">
    <property type="entry name" value="MCP_transmembrane"/>
</dbReference>
<dbReference type="EMBL" id="JAUJYN010000008">
    <property type="protein sequence ID" value="KAK1264391.1"/>
    <property type="molecule type" value="Genomic_DNA"/>
</dbReference>
<keyword evidence="2 7" id="KW-0813">Transport</keyword>
<evidence type="ECO:0000313" key="9">
    <source>
        <dbReference type="Proteomes" id="UP001179952"/>
    </source>
</evidence>
<dbReference type="GO" id="GO:0055085">
    <property type="term" value="P:transmembrane transport"/>
    <property type="evidence" value="ECO:0007669"/>
    <property type="project" value="InterPro"/>
</dbReference>
<evidence type="ECO:0000256" key="2">
    <source>
        <dbReference type="ARBA" id="ARBA00022448"/>
    </source>
</evidence>
<dbReference type="AlphaFoldDB" id="A0AAV9AJR8"/>
<evidence type="ECO:0000256" key="7">
    <source>
        <dbReference type="RuleBase" id="RU000488"/>
    </source>
</evidence>
<dbReference type="PRINTS" id="PR00926">
    <property type="entry name" value="MITOCARRIER"/>
</dbReference>
<evidence type="ECO:0000313" key="8">
    <source>
        <dbReference type="EMBL" id="KAK1264391.1"/>
    </source>
</evidence>
<evidence type="ECO:0000256" key="3">
    <source>
        <dbReference type="ARBA" id="ARBA00022692"/>
    </source>
</evidence>
<dbReference type="GO" id="GO:0016020">
    <property type="term" value="C:membrane"/>
    <property type="evidence" value="ECO:0007669"/>
    <property type="project" value="UniProtKB-SubCell"/>
</dbReference>
<feature type="repeat" description="Solcar" evidence="6">
    <location>
        <begin position="110"/>
        <end position="193"/>
    </location>
</feature>